<evidence type="ECO:0000256" key="2">
    <source>
        <dbReference type="ARBA" id="ARBA00022692"/>
    </source>
</evidence>
<evidence type="ECO:0000256" key="6">
    <source>
        <dbReference type="ARBA" id="ARBA00037937"/>
    </source>
</evidence>
<evidence type="ECO:0000313" key="9">
    <source>
        <dbReference type="Proteomes" id="UP000194139"/>
    </source>
</evidence>
<dbReference type="OrthoDB" id="9182371at2"/>
<proteinExistence type="inferred from homology"/>
<protein>
    <recommendedName>
        <fullName evidence="7">Flagellar protein</fullName>
    </recommendedName>
</protein>
<dbReference type="PANTHER" id="PTHR38766:SF1">
    <property type="entry name" value="FLAGELLAR PROTEIN FLIO"/>
    <property type="match status" value="1"/>
</dbReference>
<organism evidence="8 9">
    <name type="scientific">Bordetella genomosp. 9</name>
    <dbReference type="NCBI Taxonomy" id="1416803"/>
    <lineage>
        <taxon>Bacteria</taxon>
        <taxon>Pseudomonadati</taxon>
        <taxon>Pseudomonadota</taxon>
        <taxon>Betaproteobacteria</taxon>
        <taxon>Burkholderiales</taxon>
        <taxon>Alcaligenaceae</taxon>
        <taxon>Bordetella</taxon>
    </lineage>
</organism>
<reference evidence="8 9" key="1">
    <citation type="submission" date="2017-05" db="EMBL/GenBank/DDBJ databases">
        <title>Complete and WGS of Bordetella genogroups.</title>
        <authorList>
            <person name="Spilker T."/>
            <person name="LiPuma J."/>
        </authorList>
    </citation>
    <scope>NUCLEOTIDE SEQUENCE [LARGE SCALE GENOMIC DNA]</scope>
    <source>
        <strain evidence="8 9">AU17164</strain>
    </source>
</reference>
<dbReference type="NCBIfam" id="TIGR03500">
    <property type="entry name" value="FliO_TIGR"/>
    <property type="match status" value="1"/>
</dbReference>
<keyword evidence="2 7" id="KW-0812">Transmembrane</keyword>
<comment type="subcellular location">
    <subcellularLocation>
        <location evidence="7">Cell membrane</location>
    </subcellularLocation>
    <subcellularLocation>
        <location evidence="7">Bacterial flagellum basal body</location>
    </subcellularLocation>
</comment>
<keyword evidence="3 7" id="KW-1133">Transmembrane helix</keyword>
<keyword evidence="8" id="KW-0282">Flagellum</keyword>
<keyword evidence="9" id="KW-1185">Reference proteome</keyword>
<dbReference type="AlphaFoldDB" id="A0A1W6Z0Q7"/>
<dbReference type="Pfam" id="PF04347">
    <property type="entry name" value="FliO"/>
    <property type="match status" value="1"/>
</dbReference>
<dbReference type="InterPro" id="IPR052205">
    <property type="entry name" value="FliO/MopB"/>
</dbReference>
<keyword evidence="8" id="KW-0966">Cell projection</keyword>
<dbReference type="GO" id="GO:0044781">
    <property type="term" value="P:bacterial-type flagellum organization"/>
    <property type="evidence" value="ECO:0007669"/>
    <property type="project" value="UniProtKB-UniRule"/>
</dbReference>
<dbReference type="InterPro" id="IPR022781">
    <property type="entry name" value="Flagellar_biosynth_FliO"/>
</dbReference>
<keyword evidence="1 7" id="KW-1003">Cell membrane</keyword>
<sequence length="109" mass="11516">MADAAPFRVFIGLIVVIAAILLCGWIARRAGLAGRTHGGALRIVDSLNLGPRQRIVLVQVEDARLVVGIAANQMNLLHTLPPGSAAPEEPGLPASRAFAHKLGQALRRN</sequence>
<evidence type="ECO:0000256" key="4">
    <source>
        <dbReference type="ARBA" id="ARBA00023136"/>
    </source>
</evidence>
<feature type="transmembrane region" description="Helical" evidence="7">
    <location>
        <begin position="6"/>
        <end position="27"/>
    </location>
</feature>
<evidence type="ECO:0000313" key="8">
    <source>
        <dbReference type="EMBL" id="ARP86935.1"/>
    </source>
</evidence>
<dbReference type="RefSeq" id="WP_086057679.1">
    <property type="nucleotide sequence ID" value="NZ_CP021109.1"/>
</dbReference>
<comment type="similarity">
    <text evidence="6 7">Belongs to the FliO/MopB family.</text>
</comment>
<keyword evidence="5 7" id="KW-0975">Bacterial flagellum</keyword>
<dbReference type="GO" id="GO:0009425">
    <property type="term" value="C:bacterial-type flagellum basal body"/>
    <property type="evidence" value="ECO:0007669"/>
    <property type="project" value="UniProtKB-SubCell"/>
</dbReference>
<keyword evidence="4 7" id="KW-0472">Membrane</keyword>
<dbReference type="EMBL" id="CP021109">
    <property type="protein sequence ID" value="ARP86935.1"/>
    <property type="molecule type" value="Genomic_DNA"/>
</dbReference>
<accession>A0A1W6Z0Q7</accession>
<evidence type="ECO:0000256" key="1">
    <source>
        <dbReference type="ARBA" id="ARBA00022475"/>
    </source>
</evidence>
<evidence type="ECO:0000256" key="3">
    <source>
        <dbReference type="ARBA" id="ARBA00022989"/>
    </source>
</evidence>
<evidence type="ECO:0000256" key="7">
    <source>
        <dbReference type="RuleBase" id="RU362064"/>
    </source>
</evidence>
<gene>
    <name evidence="8" type="ORF">CAL13_12470</name>
</gene>
<dbReference type="PANTHER" id="PTHR38766">
    <property type="entry name" value="FLAGELLAR PROTEIN FLIO"/>
    <property type="match status" value="1"/>
</dbReference>
<keyword evidence="8" id="KW-0969">Cilium</keyword>
<evidence type="ECO:0000256" key="5">
    <source>
        <dbReference type="ARBA" id="ARBA00023143"/>
    </source>
</evidence>
<dbReference type="Proteomes" id="UP000194139">
    <property type="component" value="Chromosome"/>
</dbReference>
<name>A0A1W6Z0Q7_9BORD</name>
<dbReference type="GO" id="GO:0005886">
    <property type="term" value="C:plasma membrane"/>
    <property type="evidence" value="ECO:0007669"/>
    <property type="project" value="UniProtKB-SubCell"/>
</dbReference>